<comment type="caution">
    <text evidence="4">The sequence shown here is derived from an EMBL/GenBank/DDBJ whole genome shotgun (WGS) entry which is preliminary data.</text>
</comment>
<feature type="domain" description="YdgH/BhsA/McbA-like" evidence="3">
    <location>
        <begin position="35"/>
        <end position="91"/>
    </location>
</feature>
<accession>A0A2N5E5C3</accession>
<sequence length="91" mass="9307">MKALPMLTSCCLALGLLASAAQAADAVSAAKAAQLTPIGSVYLQGVPGGPQQVDALIARQAAAKGAGYYRINSVQESQSKSSWHATATLYR</sequence>
<evidence type="ECO:0000313" key="4">
    <source>
        <dbReference type="EMBL" id="PLR36340.1"/>
    </source>
</evidence>
<dbReference type="EMBL" id="PJZF01000009">
    <property type="protein sequence ID" value="PLR36340.1"/>
    <property type="molecule type" value="Genomic_DNA"/>
</dbReference>
<dbReference type="PANTHER" id="PTHR34156">
    <property type="entry name" value="OUTER MEMBRANE PROTEIN-RELATED-RELATED"/>
    <property type="match status" value="1"/>
</dbReference>
<dbReference type="SUPFAM" id="SSF159871">
    <property type="entry name" value="YdgH-like"/>
    <property type="match status" value="1"/>
</dbReference>
<reference evidence="4 5" key="1">
    <citation type="submission" date="2017-12" db="EMBL/GenBank/DDBJ databases">
        <title>Characterization of six clinical isolates of Enterochimera gen. nov., a novel genus of the Yersiniaciae family and the three species Enterochimera arupensis sp. nov., Enterochimera coloradensis sp. nov, and Enterochimera californica sp. nov.</title>
        <authorList>
            <person name="Rossi A."/>
            <person name="Fisher M."/>
        </authorList>
    </citation>
    <scope>NUCLEOTIDE SEQUENCE [LARGE SCALE GENOMIC DNA]</scope>
    <source>
        <strain evidence="5">2015-Iso6</strain>
    </source>
</reference>
<name>A0A2N5E5C3_9GAMM</name>
<evidence type="ECO:0000313" key="5">
    <source>
        <dbReference type="Proteomes" id="UP000234240"/>
    </source>
</evidence>
<dbReference type="InterPro" id="IPR010854">
    <property type="entry name" value="YdgH/BhsA/McbA-like_dom"/>
</dbReference>
<dbReference type="Pfam" id="PF07338">
    <property type="entry name" value="YdgH_BhsA-like"/>
    <property type="match status" value="1"/>
</dbReference>
<feature type="signal peptide" evidence="2">
    <location>
        <begin position="1"/>
        <end position="23"/>
    </location>
</feature>
<dbReference type="AlphaFoldDB" id="A0A2N5E5C3"/>
<dbReference type="InterPro" id="IPR036275">
    <property type="entry name" value="YdgH-like_sf"/>
</dbReference>
<dbReference type="PANTHER" id="PTHR34156:SF4">
    <property type="entry name" value="INNER MEMBRANE PROTEIN"/>
    <property type="match status" value="1"/>
</dbReference>
<protein>
    <recommendedName>
        <fullName evidence="3">YdgH/BhsA/McbA-like domain-containing protein</fullName>
    </recommendedName>
</protein>
<keyword evidence="1 2" id="KW-0732">Signal</keyword>
<organism evidence="4 5">
    <name type="scientific">Chimaeribacter californicus</name>
    <dbReference type="NCBI Taxonomy" id="2060067"/>
    <lineage>
        <taxon>Bacteria</taxon>
        <taxon>Pseudomonadati</taxon>
        <taxon>Pseudomonadota</taxon>
        <taxon>Gammaproteobacteria</taxon>
        <taxon>Enterobacterales</taxon>
        <taxon>Yersiniaceae</taxon>
        <taxon>Chimaeribacter</taxon>
    </lineage>
</organism>
<feature type="chain" id="PRO_5014891626" description="YdgH/BhsA/McbA-like domain-containing protein" evidence="2">
    <location>
        <begin position="24"/>
        <end position="91"/>
    </location>
</feature>
<keyword evidence="5" id="KW-1185">Reference proteome</keyword>
<gene>
    <name evidence="4" type="ORF">CYR55_12330</name>
</gene>
<evidence type="ECO:0000259" key="3">
    <source>
        <dbReference type="Pfam" id="PF07338"/>
    </source>
</evidence>
<proteinExistence type="predicted"/>
<dbReference type="InterPro" id="IPR025543">
    <property type="entry name" value="Dodecin-like"/>
</dbReference>
<dbReference type="InterPro" id="IPR051096">
    <property type="entry name" value="BhsA/McbA_stress_biofilm_assoc"/>
</dbReference>
<evidence type="ECO:0000256" key="1">
    <source>
        <dbReference type="ARBA" id="ARBA00022729"/>
    </source>
</evidence>
<dbReference type="Proteomes" id="UP000234240">
    <property type="component" value="Unassembled WGS sequence"/>
</dbReference>
<dbReference type="Gene3D" id="3.30.1660.10">
    <property type="entry name" value="Flavin-binding protein dodecin"/>
    <property type="match status" value="1"/>
</dbReference>
<evidence type="ECO:0000256" key="2">
    <source>
        <dbReference type="SAM" id="SignalP"/>
    </source>
</evidence>
<dbReference type="OrthoDB" id="6566419at2"/>